<dbReference type="SUPFAM" id="SSF81301">
    <property type="entry name" value="Nucleotidyltransferase"/>
    <property type="match status" value="1"/>
</dbReference>
<dbReference type="EMBL" id="FUEG01000026">
    <property type="protein sequence ID" value="SJL15010.1"/>
    <property type="molecule type" value="Genomic_DNA"/>
</dbReference>
<organism evidence="1 2">
    <name type="scientific">Armillaria ostoyae</name>
    <name type="common">Armillaria root rot fungus</name>
    <dbReference type="NCBI Taxonomy" id="47428"/>
    <lineage>
        <taxon>Eukaryota</taxon>
        <taxon>Fungi</taxon>
        <taxon>Dikarya</taxon>
        <taxon>Basidiomycota</taxon>
        <taxon>Agaricomycotina</taxon>
        <taxon>Agaricomycetes</taxon>
        <taxon>Agaricomycetidae</taxon>
        <taxon>Agaricales</taxon>
        <taxon>Marasmiineae</taxon>
        <taxon>Physalacriaceae</taxon>
        <taxon>Armillaria</taxon>
    </lineage>
</organism>
<dbReference type="Proteomes" id="UP000219338">
    <property type="component" value="Unassembled WGS sequence"/>
</dbReference>
<dbReference type="Gene3D" id="3.30.460.40">
    <property type="match status" value="1"/>
</dbReference>
<dbReference type="AlphaFoldDB" id="A0A284S1W9"/>
<name>A0A284S1W9_ARMOS</name>
<accession>A0A284S1W9</accession>
<evidence type="ECO:0000313" key="2">
    <source>
        <dbReference type="Proteomes" id="UP000219338"/>
    </source>
</evidence>
<evidence type="ECO:0000313" key="1">
    <source>
        <dbReference type="EMBL" id="SJL15010.1"/>
    </source>
</evidence>
<dbReference type="OMA" id="KEDAFRC"/>
<reference evidence="2" key="1">
    <citation type="journal article" date="2017" name="Nat. Ecol. Evol.">
        <title>Genome expansion and lineage-specific genetic innovations in the forest pathogenic fungi Armillaria.</title>
        <authorList>
            <person name="Sipos G."/>
            <person name="Prasanna A.N."/>
            <person name="Walter M.C."/>
            <person name="O'Connor E."/>
            <person name="Balint B."/>
            <person name="Krizsan K."/>
            <person name="Kiss B."/>
            <person name="Hess J."/>
            <person name="Varga T."/>
            <person name="Slot J."/>
            <person name="Riley R."/>
            <person name="Boka B."/>
            <person name="Rigling D."/>
            <person name="Barry K."/>
            <person name="Lee J."/>
            <person name="Mihaltcheva S."/>
            <person name="LaButti K."/>
            <person name="Lipzen A."/>
            <person name="Waldron R."/>
            <person name="Moloney N.M."/>
            <person name="Sperisen C."/>
            <person name="Kredics L."/>
            <person name="Vagvoelgyi C."/>
            <person name="Patrignani A."/>
            <person name="Fitzpatrick D."/>
            <person name="Nagy I."/>
            <person name="Doyle S."/>
            <person name="Anderson J.B."/>
            <person name="Grigoriev I.V."/>
            <person name="Gueldener U."/>
            <person name="Muensterkoetter M."/>
            <person name="Nagy L.G."/>
        </authorList>
    </citation>
    <scope>NUCLEOTIDE SEQUENCE [LARGE SCALE GENOMIC DNA]</scope>
    <source>
        <strain evidence="2">C18/9</strain>
    </source>
</reference>
<protein>
    <submittedName>
        <fullName evidence="1">Uncharacterized protein</fullName>
    </submittedName>
</protein>
<gene>
    <name evidence="1" type="ORF">ARMOST_18491</name>
</gene>
<dbReference type="OrthoDB" id="3133286at2759"/>
<dbReference type="InterPro" id="IPR043519">
    <property type="entry name" value="NT_sf"/>
</dbReference>
<sequence>MTGNQVFRTIVVHSAAVAIFESFQALNVRCAFYGDLAWHLICGSATGISWRLDVHVTGDSSTIIYATQHLASVDHRFSLASPVADSKVTMNYIHDVLNDGSPTKKHQCQVKFVSSHLEDFLIVKDLPLLPIQSVIYRCMEPRVNNSENKRRKFIPEIIRISDAYLRLPNLPPPVWSLTDTEQPLFLDHLAKITAAFPETADLLARLHPRLSPTPTITPTPPSVVPPVRSTSTSVVDVSSLSVKERKQLTHSETVLTATSTLSSSIRQLGHDCFLAGPGYVPWYIMGSPTVPTNHRLDFFVILRSGDSLGSLQRILCQQGVIETKEDAFRCSVLASDEKPRFCKVTLEEVPSSMGLRPGESTGTNFNGISIINQSYLFSTMLTSVSSRGLPMKRTTYQNVVAALDLLCLRNADVRAAFEDVTELDKLVRACVKAHPGLRPYFTNIGFRSALLPILPTLPPEVDVHTACGTTPAVRIPGMRKKAGLVFQAAVDASRLLRDSGYSCAILGSTACYLYGNKRQPNDLDILVSSSEQAEDVKRYLVSQDPLHFYLQKRKRGGRAYQMLYYQQYLHIGGGMVYKRTKVNIVMAGTMMLPFLPSRSTVVKESLPLVPLEVLLLHKLQGWHDHMTAPEPDKQRKQTADVADIRCTLKIVLQSLTETERSWARVALNFFQEEFQHLTIDRVKLFCSAFPDCRDDWYQLGFEVA</sequence>
<proteinExistence type="predicted"/>
<keyword evidence="2" id="KW-1185">Reference proteome</keyword>